<evidence type="ECO:0000256" key="2">
    <source>
        <dbReference type="SAM" id="Phobius"/>
    </source>
</evidence>
<evidence type="ECO:0000313" key="4">
    <source>
        <dbReference type="EMBL" id="EED88945.1"/>
    </source>
</evidence>
<dbReference type="PaxDb" id="35128-Thaps24854"/>
<feature type="signal peptide" evidence="3">
    <location>
        <begin position="1"/>
        <end position="21"/>
    </location>
</feature>
<gene>
    <name evidence="4" type="ORF">THAPSDRAFT_24854</name>
</gene>
<feature type="transmembrane region" description="Helical" evidence="2">
    <location>
        <begin position="234"/>
        <end position="256"/>
    </location>
</feature>
<protein>
    <submittedName>
        <fullName evidence="4">Uncharacterized protein</fullName>
    </submittedName>
</protein>
<keyword evidence="3" id="KW-0732">Signal</keyword>
<keyword evidence="2" id="KW-0472">Membrane</keyword>
<evidence type="ECO:0000313" key="5">
    <source>
        <dbReference type="Proteomes" id="UP000001449"/>
    </source>
</evidence>
<evidence type="ECO:0000256" key="3">
    <source>
        <dbReference type="SAM" id="SignalP"/>
    </source>
</evidence>
<keyword evidence="2" id="KW-0812">Transmembrane</keyword>
<accession>B8CCF7</accession>
<organism evidence="4 5">
    <name type="scientific">Thalassiosira pseudonana</name>
    <name type="common">Marine diatom</name>
    <name type="synonym">Cyclotella nana</name>
    <dbReference type="NCBI Taxonomy" id="35128"/>
    <lineage>
        <taxon>Eukaryota</taxon>
        <taxon>Sar</taxon>
        <taxon>Stramenopiles</taxon>
        <taxon>Ochrophyta</taxon>
        <taxon>Bacillariophyta</taxon>
        <taxon>Coscinodiscophyceae</taxon>
        <taxon>Thalassiosirophycidae</taxon>
        <taxon>Thalassiosirales</taxon>
        <taxon>Thalassiosiraceae</taxon>
        <taxon>Thalassiosira</taxon>
    </lineage>
</organism>
<dbReference type="HOGENOM" id="CLU_845923_0_0_1"/>
<reference evidence="4 5" key="2">
    <citation type="journal article" date="2008" name="Nature">
        <title>The Phaeodactylum genome reveals the evolutionary history of diatom genomes.</title>
        <authorList>
            <person name="Bowler C."/>
            <person name="Allen A.E."/>
            <person name="Badger J.H."/>
            <person name="Grimwood J."/>
            <person name="Jabbari K."/>
            <person name="Kuo A."/>
            <person name="Maheswari U."/>
            <person name="Martens C."/>
            <person name="Maumus F."/>
            <person name="Otillar R.P."/>
            <person name="Rayko E."/>
            <person name="Salamov A."/>
            <person name="Vandepoele K."/>
            <person name="Beszteri B."/>
            <person name="Gruber A."/>
            <person name="Heijde M."/>
            <person name="Katinka M."/>
            <person name="Mock T."/>
            <person name="Valentin K."/>
            <person name="Verret F."/>
            <person name="Berges J.A."/>
            <person name="Brownlee C."/>
            <person name="Cadoret J.P."/>
            <person name="Chiovitti A."/>
            <person name="Choi C.J."/>
            <person name="Coesel S."/>
            <person name="De Martino A."/>
            <person name="Detter J.C."/>
            <person name="Durkin C."/>
            <person name="Falciatore A."/>
            <person name="Fournet J."/>
            <person name="Haruta M."/>
            <person name="Huysman M.J."/>
            <person name="Jenkins B.D."/>
            <person name="Jiroutova K."/>
            <person name="Jorgensen R.E."/>
            <person name="Joubert Y."/>
            <person name="Kaplan A."/>
            <person name="Kroger N."/>
            <person name="Kroth P.G."/>
            <person name="La Roche J."/>
            <person name="Lindquist E."/>
            <person name="Lommer M."/>
            <person name="Martin-Jezequel V."/>
            <person name="Lopez P.J."/>
            <person name="Lucas S."/>
            <person name="Mangogna M."/>
            <person name="McGinnis K."/>
            <person name="Medlin L.K."/>
            <person name="Montsant A."/>
            <person name="Oudot-Le Secq M.P."/>
            <person name="Napoli C."/>
            <person name="Obornik M."/>
            <person name="Parker M.S."/>
            <person name="Petit J.L."/>
            <person name="Porcel B.M."/>
            <person name="Poulsen N."/>
            <person name="Robison M."/>
            <person name="Rychlewski L."/>
            <person name="Rynearson T.A."/>
            <person name="Schmutz J."/>
            <person name="Shapiro H."/>
            <person name="Siaut M."/>
            <person name="Stanley M."/>
            <person name="Sussman M.R."/>
            <person name="Taylor A.R."/>
            <person name="Vardi A."/>
            <person name="von Dassow P."/>
            <person name="Vyverman W."/>
            <person name="Willis A."/>
            <person name="Wyrwicz L.S."/>
            <person name="Rokhsar D.S."/>
            <person name="Weissenbach J."/>
            <person name="Armbrust E.V."/>
            <person name="Green B.R."/>
            <person name="Van de Peer Y."/>
            <person name="Grigoriev I.V."/>
        </authorList>
    </citation>
    <scope>NUCLEOTIDE SEQUENCE [LARGE SCALE GENOMIC DNA]</scope>
    <source>
        <strain evidence="4 5">CCMP1335</strain>
    </source>
</reference>
<feature type="compositionally biased region" description="Polar residues" evidence="1">
    <location>
        <begin position="21"/>
        <end position="34"/>
    </location>
</feature>
<evidence type="ECO:0000256" key="1">
    <source>
        <dbReference type="SAM" id="MobiDB-lite"/>
    </source>
</evidence>
<dbReference type="EMBL" id="CM000649">
    <property type="protein sequence ID" value="EED88945.1"/>
    <property type="molecule type" value="Genomic_DNA"/>
</dbReference>
<proteinExistence type="predicted"/>
<keyword evidence="5" id="KW-1185">Reference proteome</keyword>
<dbReference type="RefSeq" id="XP_002293936.1">
    <property type="nucleotide sequence ID" value="XM_002293900.1"/>
</dbReference>
<sequence length="329" mass="36378">MKRQLILFTSALTLLSNLGEASNTSLSSDTYRTSPSDDESLRGEYDNAALNDNTHLPSFNEIRCFNTNRPTSRSIVVPYSYKLESSYDDAIEEVEYAVLSSVAQSVLFCHEDWRDLKSEESIDHSTRVVAVQSSLENTLSTDCVSSFYEYCRISQSQLILVAHGGDEHYDESIVAQVYEIVNQRLGISFFNNDSIFVSVDYLNDSPSSTLYFENTGALVDEDGDDDAVQTEATIFATVFFTISVSGSIVTIIALVVMHRQSNANDENDGKSTTILPQTITMASAAPNEDSIEQCSWRCGGISPRNLDAENFSSSMDDELRSSSFVSESL</sequence>
<feature type="chain" id="PRO_5002866489" evidence="3">
    <location>
        <begin position="22"/>
        <end position="329"/>
    </location>
</feature>
<keyword evidence="2" id="KW-1133">Transmembrane helix</keyword>
<reference evidence="4 5" key="1">
    <citation type="journal article" date="2004" name="Science">
        <title>The genome of the diatom Thalassiosira pseudonana: ecology, evolution, and metabolism.</title>
        <authorList>
            <person name="Armbrust E.V."/>
            <person name="Berges J.A."/>
            <person name="Bowler C."/>
            <person name="Green B.R."/>
            <person name="Martinez D."/>
            <person name="Putnam N.H."/>
            <person name="Zhou S."/>
            <person name="Allen A.E."/>
            <person name="Apt K.E."/>
            <person name="Bechner M."/>
            <person name="Brzezinski M.A."/>
            <person name="Chaal B.K."/>
            <person name="Chiovitti A."/>
            <person name="Davis A.K."/>
            <person name="Demarest M.S."/>
            <person name="Detter J.C."/>
            <person name="Glavina T."/>
            <person name="Goodstein D."/>
            <person name="Hadi M.Z."/>
            <person name="Hellsten U."/>
            <person name="Hildebrand M."/>
            <person name="Jenkins B.D."/>
            <person name="Jurka J."/>
            <person name="Kapitonov V.V."/>
            <person name="Kroger N."/>
            <person name="Lau W.W."/>
            <person name="Lane T.W."/>
            <person name="Larimer F.W."/>
            <person name="Lippmeier J.C."/>
            <person name="Lucas S."/>
            <person name="Medina M."/>
            <person name="Montsant A."/>
            <person name="Obornik M."/>
            <person name="Parker M.S."/>
            <person name="Palenik B."/>
            <person name="Pazour G.J."/>
            <person name="Richardson P.M."/>
            <person name="Rynearson T.A."/>
            <person name="Saito M.A."/>
            <person name="Schwartz D.C."/>
            <person name="Thamatrakoln K."/>
            <person name="Valentin K."/>
            <person name="Vardi A."/>
            <person name="Wilkerson F.P."/>
            <person name="Rokhsar D.S."/>
        </authorList>
    </citation>
    <scope>NUCLEOTIDE SEQUENCE [LARGE SCALE GENOMIC DNA]</scope>
    <source>
        <strain evidence="4 5">CCMP1335</strain>
    </source>
</reference>
<dbReference type="KEGG" id="tps:THAPSDRAFT_24854"/>
<dbReference type="InParanoid" id="B8CCF7"/>
<dbReference type="Proteomes" id="UP000001449">
    <property type="component" value="Chromosome 14"/>
</dbReference>
<dbReference type="GeneID" id="7451241"/>
<dbReference type="AlphaFoldDB" id="B8CCF7"/>
<name>B8CCF7_THAPS</name>
<feature type="region of interest" description="Disordered" evidence="1">
    <location>
        <begin position="21"/>
        <end position="41"/>
    </location>
</feature>